<evidence type="ECO:0000313" key="2">
    <source>
        <dbReference type="EMBL" id="MBU6080016.1"/>
    </source>
</evidence>
<comment type="caution">
    <text evidence="2">The sequence shown here is derived from an EMBL/GenBank/DDBJ whole genome shotgun (WGS) entry which is preliminary data.</text>
</comment>
<feature type="coiled-coil region" evidence="1">
    <location>
        <begin position="337"/>
        <end position="407"/>
    </location>
</feature>
<name>A0ABS6GLR2_9BACI</name>
<keyword evidence="3" id="KW-1185">Reference proteome</keyword>
<dbReference type="GO" id="GO:0016787">
    <property type="term" value="F:hydrolase activity"/>
    <property type="evidence" value="ECO:0007669"/>
    <property type="project" value="UniProtKB-KW"/>
</dbReference>
<dbReference type="EMBL" id="JAHLZF010000003">
    <property type="protein sequence ID" value="MBU6080016.1"/>
    <property type="molecule type" value="Genomic_DNA"/>
</dbReference>
<reference evidence="2 3" key="1">
    <citation type="journal article" date="2011" name="Int. J. Syst. Evol. Microbiol.">
        <title>Allobacillus halotolerans gen. nov., sp. nov. isolated from shrimp paste.</title>
        <authorList>
            <person name="Sheu S.Y."/>
            <person name="Arun A.B."/>
            <person name="Jiang S.R."/>
            <person name="Young C.C."/>
            <person name="Chen W.M."/>
        </authorList>
    </citation>
    <scope>NUCLEOTIDE SEQUENCE [LARGE SCALE GENOMIC DNA]</scope>
    <source>
        <strain evidence="2 3">LMG 24826</strain>
    </source>
</reference>
<protein>
    <submittedName>
        <fullName evidence="2">AlwI family type II restriction endonuclease</fullName>
        <ecNumber evidence="2">3.1.21.-</ecNumber>
    </submittedName>
</protein>
<dbReference type="EC" id="3.1.21.-" evidence="2"/>
<evidence type="ECO:0000313" key="3">
    <source>
        <dbReference type="Proteomes" id="UP000812672"/>
    </source>
</evidence>
<dbReference type="CDD" id="cd22316">
    <property type="entry name" value="BspD6I-like"/>
    <property type="match status" value="1"/>
</dbReference>
<organism evidence="2 3">
    <name type="scientific">Allobacillus halotolerans</name>
    <dbReference type="NCBI Taxonomy" id="570278"/>
    <lineage>
        <taxon>Bacteria</taxon>
        <taxon>Bacillati</taxon>
        <taxon>Bacillota</taxon>
        <taxon>Bacilli</taxon>
        <taxon>Bacillales</taxon>
        <taxon>Bacillaceae</taxon>
        <taxon>Allobacillus</taxon>
    </lineage>
</organism>
<sequence length="624" mass="72784">MPGTWSISTTVRNPERIILFLRVLSRFEGETFDPDTQALFFKELIKTKLYLPNGISDYYKQKYEDPEEFSVAEVKDILSQVFYENKSFNNNQEMAYAMRGRTAVSNITKMGLAIAKESMGTVKITELGKKFLDGEIDLVNVFFRYFMKWQLPNPIDKGYKNFNIVPFTAVMHVINKVNIEWRNLGNNPVGVSKEEFSLFLTTLIDYRDISDRVSQIIEFRKEKRSRDRNEAQRYVERRFEETAIEVFKLNPNEQKKVETKVNNLHDYGDSAIRYFRQTKLFYYRGNGRYVDLAPTRTVEIKRILENFDGRALSFKSAEDYLTYMANIDEPALPWENLEDLKSVYNNLLVQARLLQNDIKNQYRNQALHDFELSKVEMSSINDYNQEITKLRGIIKTLNNDLAILKERNLENIDLYIEKLTELATRKRKISGQDPLNLEYYTTLSLMAIDDAKEISPNYSVGDDNLPLFTAAGNNPDIECRYSSFGMICEVTLLRGRDQWFNEGQPIMRHLREFENRDQNKSLDNYCLFLAPNIHRDTLNTFWMSVKLGYEGRIQKIVPLTIQQYVNVLKKVKELNTKGIRINHKDLQSLLSNIYNKSNAAGNDSTAWLSSIEEVIEQWSSSLSA</sequence>
<keyword evidence="2" id="KW-0255">Endonuclease</keyword>
<evidence type="ECO:0000256" key="1">
    <source>
        <dbReference type="SAM" id="Coils"/>
    </source>
</evidence>
<gene>
    <name evidence="2" type="ORF">KQ486_03200</name>
</gene>
<keyword evidence="2" id="KW-0378">Hydrolase</keyword>
<keyword evidence="1" id="KW-0175">Coiled coil</keyword>
<dbReference type="Proteomes" id="UP000812672">
    <property type="component" value="Unassembled WGS sequence"/>
</dbReference>
<accession>A0ABS6GLR2</accession>
<proteinExistence type="predicted"/>
<dbReference type="InterPro" id="IPR018573">
    <property type="entry name" value="Restrct_endonuc_II_AlwI"/>
</dbReference>
<dbReference type="GO" id="GO:0004519">
    <property type="term" value="F:endonuclease activity"/>
    <property type="evidence" value="ECO:0007669"/>
    <property type="project" value="UniProtKB-KW"/>
</dbReference>
<dbReference type="Pfam" id="PF09491">
    <property type="entry name" value="RE_AlwI"/>
    <property type="match status" value="1"/>
</dbReference>
<dbReference type="RefSeq" id="WP_216686778.1">
    <property type="nucleotide sequence ID" value="NZ_CAUPKR010000002.1"/>
</dbReference>
<keyword evidence="2" id="KW-0540">Nuclease</keyword>